<evidence type="ECO:0000313" key="3">
    <source>
        <dbReference type="EMBL" id="VTN09770.1"/>
    </source>
</evidence>
<accession>A0A4U9CVB4</accession>
<keyword evidence="4" id="KW-1185">Reference proteome</keyword>
<dbReference type="InterPro" id="IPR036488">
    <property type="entry name" value="DUF1883-like_sf"/>
</dbReference>
<dbReference type="EMBL" id="CAADJG010000002">
    <property type="protein sequence ID" value="VFS75394.1"/>
    <property type="molecule type" value="Genomic_DNA"/>
</dbReference>
<dbReference type="Proteomes" id="UP000267630">
    <property type="component" value="Chromosome 3"/>
</dbReference>
<protein>
    <submittedName>
        <fullName evidence="1">Domain of uncharacterized function (DUF1883)</fullName>
    </submittedName>
</protein>
<name>A0A4U9CVB4_RAOTE</name>
<dbReference type="EMBL" id="CABDVU010000001">
    <property type="protein sequence ID" value="VTN09770.1"/>
    <property type="molecule type" value="Genomic_DNA"/>
</dbReference>
<proteinExistence type="predicted"/>
<dbReference type="SUPFAM" id="SSF141099">
    <property type="entry name" value="Atu1913-like"/>
    <property type="match status" value="1"/>
</dbReference>
<sequence length="78" mass="8460">MVKASLTLFGGDTLVVRCSEPCHIHLMSAKVPGDSHADVLSVQDRDSAYMTVPYSGTWNVLIDSHSQSLEHSISYVPA</sequence>
<evidence type="ECO:0000313" key="1">
    <source>
        <dbReference type="EMBL" id="VED49031.1"/>
    </source>
</evidence>
<evidence type="ECO:0000313" key="6">
    <source>
        <dbReference type="Proteomes" id="UP000339249"/>
    </source>
</evidence>
<organism evidence="3 6">
    <name type="scientific">Raoultella terrigena</name>
    <name type="common">Klebsiella terrigena</name>
    <dbReference type="NCBI Taxonomy" id="577"/>
    <lineage>
        <taxon>Bacteria</taxon>
        <taxon>Pseudomonadati</taxon>
        <taxon>Pseudomonadota</taxon>
        <taxon>Gammaproteobacteria</taxon>
        <taxon>Enterobacterales</taxon>
        <taxon>Enterobacteriaceae</taxon>
        <taxon>Klebsiella/Raoultella group</taxon>
        <taxon>Raoultella</taxon>
    </lineage>
</organism>
<gene>
    <name evidence="2" type="ORF">NCTC13038_03374</name>
    <name evidence="3" type="ORF">NCTC9185_01672</name>
    <name evidence="1" type="ORF">NCTC9997_02539</name>
</gene>
<evidence type="ECO:0000313" key="5">
    <source>
        <dbReference type="Proteomes" id="UP000332594"/>
    </source>
</evidence>
<dbReference type="EMBL" id="LR134253">
    <property type="protein sequence ID" value="VED49031.1"/>
    <property type="molecule type" value="Genomic_DNA"/>
</dbReference>
<dbReference type="Proteomes" id="UP000332594">
    <property type="component" value="Unassembled WGS sequence"/>
</dbReference>
<reference evidence="3 6" key="1">
    <citation type="submission" date="2019-04" db="EMBL/GenBank/DDBJ databases">
        <authorList>
            <consortium name="Pathogen Informatics"/>
        </authorList>
    </citation>
    <scope>NUCLEOTIDE SEQUENCE [LARGE SCALE GENOMIC DNA]</scope>
    <source>
        <strain evidence="2 5">NCTC13038</strain>
        <strain evidence="3 6">NCTC9185</strain>
        <strain evidence="1 4">NCTC9997</strain>
    </source>
</reference>
<dbReference type="AlphaFoldDB" id="A0A4U9CVB4"/>
<dbReference type="Proteomes" id="UP000339249">
    <property type="component" value="Unassembled WGS sequence"/>
</dbReference>
<evidence type="ECO:0000313" key="4">
    <source>
        <dbReference type="Proteomes" id="UP000267630"/>
    </source>
</evidence>
<evidence type="ECO:0000313" key="2">
    <source>
        <dbReference type="EMBL" id="VFS75394.1"/>
    </source>
</evidence>
<dbReference type="Gene3D" id="4.10.1210.10">
    <property type="entry name" value="Atu1913-like"/>
    <property type="match status" value="1"/>
</dbReference>